<evidence type="ECO:0000256" key="2">
    <source>
        <dbReference type="ARBA" id="ARBA00000967"/>
    </source>
</evidence>
<feature type="binding site" evidence="9">
    <location>
        <position position="351"/>
    </location>
    <ligand>
        <name>Mn(2+)</name>
        <dbReference type="ChEBI" id="CHEBI:29035"/>
        <label>1</label>
    </ligand>
</feature>
<evidence type="ECO:0000256" key="8">
    <source>
        <dbReference type="ARBA" id="ARBA00023211"/>
    </source>
</evidence>
<dbReference type="Pfam" id="PF02789">
    <property type="entry name" value="Peptidase_M17_N"/>
    <property type="match status" value="1"/>
</dbReference>
<dbReference type="InterPro" id="IPR023042">
    <property type="entry name" value="Peptidase_M17_leu_NH2_pept"/>
</dbReference>
<name>A0A9X0WEQ1_9GAMM</name>
<dbReference type="InterPro" id="IPR043472">
    <property type="entry name" value="Macro_dom-like"/>
</dbReference>
<feature type="active site" evidence="9">
    <location>
        <position position="355"/>
    </location>
</feature>
<feature type="binding site" evidence="9">
    <location>
        <position position="269"/>
    </location>
    <ligand>
        <name>Mn(2+)</name>
        <dbReference type="ChEBI" id="CHEBI:29035"/>
        <label>2</label>
    </ligand>
</feature>
<feature type="binding site" evidence="9">
    <location>
        <position position="274"/>
    </location>
    <ligand>
        <name>Mn(2+)</name>
        <dbReference type="ChEBI" id="CHEBI:29035"/>
        <label>1</label>
    </ligand>
</feature>
<dbReference type="GO" id="GO:0006508">
    <property type="term" value="P:proteolysis"/>
    <property type="evidence" value="ECO:0007669"/>
    <property type="project" value="UniProtKB-KW"/>
</dbReference>
<reference evidence="11 12" key="1">
    <citation type="journal article" date="2020" name="Microorganisms">
        <title>Osmotic Adaptation and Compatible Solute Biosynthesis of Phototrophic Bacteria as Revealed from Genome Analyses.</title>
        <authorList>
            <person name="Imhoff J.F."/>
            <person name="Rahn T."/>
            <person name="Kunzel S."/>
            <person name="Keller A."/>
            <person name="Neulinger S.C."/>
        </authorList>
    </citation>
    <scope>NUCLEOTIDE SEQUENCE [LARGE SCALE GENOMIC DNA]</scope>
    <source>
        <strain evidence="11 12">DSM 21303</strain>
    </source>
</reference>
<evidence type="ECO:0000256" key="9">
    <source>
        <dbReference type="HAMAP-Rule" id="MF_00181"/>
    </source>
</evidence>
<evidence type="ECO:0000256" key="7">
    <source>
        <dbReference type="ARBA" id="ARBA00022801"/>
    </source>
</evidence>
<evidence type="ECO:0000256" key="1">
    <source>
        <dbReference type="ARBA" id="ARBA00000135"/>
    </source>
</evidence>
<dbReference type="EC" id="3.4.11.10" evidence="9"/>
<protein>
    <recommendedName>
        <fullName evidence="9">Probable cytosol aminopeptidase</fullName>
        <ecNumber evidence="9">3.4.11.1</ecNumber>
    </recommendedName>
    <alternativeName>
        <fullName evidence="9">Leucine aminopeptidase</fullName>
        <shortName evidence="9">LAP</shortName>
        <ecNumber evidence="9">3.4.11.10</ecNumber>
    </alternativeName>
    <alternativeName>
        <fullName evidence="9">Leucyl aminopeptidase</fullName>
    </alternativeName>
</protein>
<dbReference type="RefSeq" id="WP_200386321.1">
    <property type="nucleotide sequence ID" value="NZ_NRSD01000001.1"/>
</dbReference>
<keyword evidence="6 9" id="KW-0479">Metal-binding</keyword>
<evidence type="ECO:0000256" key="5">
    <source>
        <dbReference type="ARBA" id="ARBA00022670"/>
    </source>
</evidence>
<feature type="binding site" evidence="9">
    <location>
        <position position="353"/>
    </location>
    <ligand>
        <name>Mn(2+)</name>
        <dbReference type="ChEBI" id="CHEBI:29035"/>
        <label>2</label>
    </ligand>
</feature>
<keyword evidence="4 9" id="KW-0031">Aminopeptidase</keyword>
<dbReference type="Proteomes" id="UP001138802">
    <property type="component" value="Unassembled WGS sequence"/>
</dbReference>
<feature type="domain" description="Cytosol aminopeptidase" evidence="10">
    <location>
        <begin position="349"/>
        <end position="356"/>
    </location>
</feature>
<keyword evidence="7 9" id="KW-0378">Hydrolase</keyword>
<dbReference type="GO" id="GO:0030145">
    <property type="term" value="F:manganese ion binding"/>
    <property type="evidence" value="ECO:0007669"/>
    <property type="project" value="UniProtKB-UniRule"/>
</dbReference>
<dbReference type="InterPro" id="IPR008283">
    <property type="entry name" value="Peptidase_M17_N"/>
</dbReference>
<keyword evidence="8 9" id="KW-0464">Manganese</keyword>
<evidence type="ECO:0000313" key="12">
    <source>
        <dbReference type="Proteomes" id="UP001138802"/>
    </source>
</evidence>
<evidence type="ECO:0000313" key="11">
    <source>
        <dbReference type="EMBL" id="MBK1643287.1"/>
    </source>
</evidence>
<keyword evidence="5 9" id="KW-0645">Protease</keyword>
<comment type="catalytic activity">
    <reaction evidence="1 9">
        <text>Release of an N-terminal amino acid, Xaa-|-Yaa-, in which Xaa is preferably Leu, but may be other amino acids including Pro although not Arg or Lys, and Yaa may be Pro. Amino acid amides and methyl esters are also readily hydrolyzed, but rates on arylamides are exceedingly low.</text>
        <dbReference type="EC" id="3.4.11.1"/>
    </reaction>
</comment>
<dbReference type="PROSITE" id="PS00631">
    <property type="entry name" value="CYTOSOL_AP"/>
    <property type="match status" value="1"/>
</dbReference>
<dbReference type="PANTHER" id="PTHR11963">
    <property type="entry name" value="LEUCINE AMINOPEPTIDASE-RELATED"/>
    <property type="match status" value="1"/>
</dbReference>
<comment type="catalytic activity">
    <reaction evidence="2 9">
        <text>Release of an N-terminal amino acid, preferentially leucine, but not glutamic or aspartic acids.</text>
        <dbReference type="EC" id="3.4.11.10"/>
    </reaction>
</comment>
<keyword evidence="12" id="KW-1185">Reference proteome</keyword>
<evidence type="ECO:0000259" key="10">
    <source>
        <dbReference type="PROSITE" id="PS00631"/>
    </source>
</evidence>
<dbReference type="AlphaFoldDB" id="A0A9X0WEQ1"/>
<accession>A0A9X0WEQ1</accession>
<feature type="binding site" evidence="9">
    <location>
        <position position="292"/>
    </location>
    <ligand>
        <name>Mn(2+)</name>
        <dbReference type="ChEBI" id="CHEBI:29035"/>
        <label>2</label>
    </ligand>
</feature>
<comment type="similarity">
    <text evidence="3 9">Belongs to the peptidase M17 family.</text>
</comment>
<dbReference type="HAMAP" id="MF_00181">
    <property type="entry name" value="Cytosol_peptidase_M17"/>
    <property type="match status" value="1"/>
</dbReference>
<evidence type="ECO:0000256" key="6">
    <source>
        <dbReference type="ARBA" id="ARBA00022723"/>
    </source>
</evidence>
<feature type="binding site" evidence="9">
    <location>
        <position position="274"/>
    </location>
    <ligand>
        <name>Mn(2+)</name>
        <dbReference type="ChEBI" id="CHEBI:29035"/>
        <label>2</label>
    </ligand>
</feature>
<dbReference type="InterPro" id="IPR000819">
    <property type="entry name" value="Peptidase_M17_C"/>
</dbReference>
<dbReference type="InterPro" id="IPR011356">
    <property type="entry name" value="Leucine_aapep/pepB"/>
</dbReference>
<evidence type="ECO:0000256" key="4">
    <source>
        <dbReference type="ARBA" id="ARBA00022438"/>
    </source>
</evidence>
<dbReference type="GO" id="GO:0070006">
    <property type="term" value="F:metalloaminopeptidase activity"/>
    <property type="evidence" value="ECO:0007669"/>
    <property type="project" value="InterPro"/>
</dbReference>
<comment type="cofactor">
    <cofactor evidence="9">
        <name>Mn(2+)</name>
        <dbReference type="ChEBI" id="CHEBI:29035"/>
    </cofactor>
    <text evidence="9">Binds 2 manganese ions per subunit.</text>
</comment>
<comment type="subcellular location">
    <subcellularLocation>
        <location evidence="9">Cytoplasm</location>
    </subcellularLocation>
</comment>
<feature type="binding site" evidence="9">
    <location>
        <position position="353"/>
    </location>
    <ligand>
        <name>Mn(2+)</name>
        <dbReference type="ChEBI" id="CHEBI:29035"/>
        <label>1</label>
    </ligand>
</feature>
<dbReference type="NCBIfam" id="NF002074">
    <property type="entry name" value="PRK00913.1-4"/>
    <property type="match status" value="1"/>
</dbReference>
<evidence type="ECO:0000256" key="3">
    <source>
        <dbReference type="ARBA" id="ARBA00009528"/>
    </source>
</evidence>
<dbReference type="PRINTS" id="PR00481">
    <property type="entry name" value="LAMNOPPTDASE"/>
</dbReference>
<organism evidence="11 12">
    <name type="scientific">Thiocapsa imhoffii</name>
    <dbReference type="NCBI Taxonomy" id="382777"/>
    <lineage>
        <taxon>Bacteria</taxon>
        <taxon>Pseudomonadati</taxon>
        <taxon>Pseudomonadota</taxon>
        <taxon>Gammaproteobacteria</taxon>
        <taxon>Chromatiales</taxon>
        <taxon>Chromatiaceae</taxon>
        <taxon>Thiocapsa</taxon>
    </lineage>
</organism>
<dbReference type="FunFam" id="3.40.630.10:FF:000004">
    <property type="entry name" value="Probable cytosol aminopeptidase"/>
    <property type="match status" value="1"/>
</dbReference>
<dbReference type="GO" id="GO:0005737">
    <property type="term" value="C:cytoplasm"/>
    <property type="evidence" value="ECO:0007669"/>
    <property type="project" value="UniProtKB-SubCell"/>
</dbReference>
<dbReference type="Pfam" id="PF00883">
    <property type="entry name" value="Peptidase_M17"/>
    <property type="match status" value="1"/>
</dbReference>
<gene>
    <name evidence="9" type="primary">pepA</name>
    <name evidence="11" type="ORF">CKO25_01185</name>
</gene>
<dbReference type="SUPFAM" id="SSF52949">
    <property type="entry name" value="Macro domain-like"/>
    <property type="match status" value="1"/>
</dbReference>
<keyword evidence="9" id="KW-0963">Cytoplasm</keyword>
<dbReference type="Gene3D" id="3.40.220.10">
    <property type="entry name" value="Leucine Aminopeptidase, subunit E, domain 1"/>
    <property type="match status" value="1"/>
</dbReference>
<feature type="active site" evidence="9">
    <location>
        <position position="281"/>
    </location>
</feature>
<dbReference type="Gene3D" id="3.40.630.10">
    <property type="entry name" value="Zn peptidases"/>
    <property type="match status" value="1"/>
</dbReference>
<dbReference type="CDD" id="cd00433">
    <property type="entry name" value="Peptidase_M17"/>
    <property type="match status" value="1"/>
</dbReference>
<dbReference type="EMBL" id="NRSD01000001">
    <property type="protein sequence ID" value="MBK1643287.1"/>
    <property type="molecule type" value="Genomic_DNA"/>
</dbReference>
<comment type="caution">
    <text evidence="11">The sequence shown here is derived from an EMBL/GenBank/DDBJ whole genome shotgun (WGS) entry which is preliminary data.</text>
</comment>
<sequence>MEFTIKTGEIAQQKTPCILMGIFEGRKLMGSGQAIDQACGGRLSDLLSKGDMDGRIGGTLMLYDLPNLAAERILLVGCGKQEEFGRENYRKAIAAGITALHQTRAGAALCTLPELARDGLGLYTAVRDLILTSEDKTYRYGRTKTQDQQAPTTPLHTLSVWLAEPADQAHAQTAIEQGRAMAAGVKLAKELSNLPGNLCTPTYLADQALALGEASAALETEILDEADMAALGMGALLSVSRGSRQPAKLIVMHHRGGAAGEKPVVLVGKGLTFDSGGISIKPAADMDEMKYDMCGGAAVFGALQAASALALPLNLIGVVPASENMPDGDANKPGDIVTSMSGQTIEILNTDAEGRLILCDALTYCERFEPALVIDLATLTGACVIALGKHASGLFTQDDALAEEIIDSGLAAGDRAWRMPLWDDYQQQLDTNFADMANVGGREAGAVTAACFLARFTKAYRWAHLDIAGTTWLTGKEKGATGRPVALLTQLLLQRSGVIPH</sequence>
<dbReference type="SUPFAM" id="SSF53187">
    <property type="entry name" value="Zn-dependent exopeptidases"/>
    <property type="match status" value="1"/>
</dbReference>
<dbReference type="NCBIfam" id="NF002077">
    <property type="entry name" value="PRK00913.2-4"/>
    <property type="match status" value="1"/>
</dbReference>
<comment type="function">
    <text evidence="9">Presumably involved in the processing and regular turnover of intracellular proteins. Catalyzes the removal of unsubstituted N-terminal amino acids from various peptides.</text>
</comment>
<dbReference type="EC" id="3.4.11.1" evidence="9"/>
<dbReference type="PANTHER" id="PTHR11963:SF23">
    <property type="entry name" value="CYTOSOL AMINOPEPTIDASE"/>
    <property type="match status" value="1"/>
</dbReference>
<proteinExistence type="inferred from homology"/>